<dbReference type="EMBL" id="JBBKAI010000002">
    <property type="protein sequence ID" value="MEJ8661052.1"/>
    <property type="molecule type" value="Genomic_DNA"/>
</dbReference>
<keyword evidence="2" id="KW-1185">Reference proteome</keyword>
<name>A0ACC6QT93_9ACTN</name>
<proteinExistence type="predicted"/>
<sequence>MPNSYTAVVNVAGEGRNGGRVRSADRMLDISLAHPKELGGAGDATNPEQLFAAGWGACFLGAVRIAAADRKVRLTSTEIDAEITLAHGDDGYSLAAVLNVELGGVDQDGATELAHAAHQMCPYSKAIRGNVPVTINATAV</sequence>
<evidence type="ECO:0000313" key="2">
    <source>
        <dbReference type="Proteomes" id="UP001375539"/>
    </source>
</evidence>
<accession>A0ACC6QT93</accession>
<dbReference type="Proteomes" id="UP001375539">
    <property type="component" value="Unassembled WGS sequence"/>
</dbReference>
<reference evidence="1" key="1">
    <citation type="submission" date="2024-03" db="EMBL/GenBank/DDBJ databases">
        <title>Novel Streptomyces species of biotechnological and ecological value are a feature of Machair soil.</title>
        <authorList>
            <person name="Prole J.R."/>
            <person name="Goodfellow M."/>
            <person name="Allenby N."/>
            <person name="Ward A.C."/>
        </authorList>
    </citation>
    <scope>NUCLEOTIDE SEQUENCE</scope>
    <source>
        <strain evidence="1">MS1.AVA.4</strain>
    </source>
</reference>
<protein>
    <submittedName>
        <fullName evidence="1">Ohr family peroxiredoxin</fullName>
    </submittedName>
</protein>
<evidence type="ECO:0000313" key="1">
    <source>
        <dbReference type="EMBL" id="MEJ8661052.1"/>
    </source>
</evidence>
<comment type="caution">
    <text evidence="1">The sequence shown here is derived from an EMBL/GenBank/DDBJ whole genome shotgun (WGS) entry which is preliminary data.</text>
</comment>
<gene>
    <name evidence="1" type="ORF">WKI58_31835</name>
</gene>
<organism evidence="1 2">
    <name type="scientific">Streptomyces pratisoli</name>
    <dbReference type="NCBI Taxonomy" id="3139917"/>
    <lineage>
        <taxon>Bacteria</taxon>
        <taxon>Bacillati</taxon>
        <taxon>Actinomycetota</taxon>
        <taxon>Actinomycetes</taxon>
        <taxon>Kitasatosporales</taxon>
        <taxon>Streptomycetaceae</taxon>
        <taxon>Streptomyces</taxon>
    </lineage>
</organism>